<organism evidence="1 2">
    <name type="scientific">Puccinia coronata f. sp. avenae</name>
    <dbReference type="NCBI Taxonomy" id="200324"/>
    <lineage>
        <taxon>Eukaryota</taxon>
        <taxon>Fungi</taxon>
        <taxon>Dikarya</taxon>
        <taxon>Basidiomycota</taxon>
        <taxon>Pucciniomycotina</taxon>
        <taxon>Pucciniomycetes</taxon>
        <taxon>Pucciniales</taxon>
        <taxon>Pucciniaceae</taxon>
        <taxon>Puccinia</taxon>
    </lineage>
</organism>
<dbReference type="Proteomes" id="UP000235392">
    <property type="component" value="Unassembled WGS sequence"/>
</dbReference>
<proteinExistence type="predicted"/>
<comment type="caution">
    <text evidence="1">The sequence shown here is derived from an EMBL/GenBank/DDBJ whole genome shotgun (WGS) entry which is preliminary data.</text>
</comment>
<gene>
    <name evidence="1" type="ORF">PCASD_15869</name>
</gene>
<reference evidence="1 2" key="1">
    <citation type="submission" date="2017-11" db="EMBL/GenBank/DDBJ databases">
        <title>De novo assembly and phasing of dikaryotic genomes from two isolates of Puccinia coronata f. sp. avenae, the causal agent of oat crown rust.</title>
        <authorList>
            <person name="Miller M.E."/>
            <person name="Zhang Y."/>
            <person name="Omidvar V."/>
            <person name="Sperschneider J."/>
            <person name="Schwessinger B."/>
            <person name="Raley C."/>
            <person name="Palmer J.M."/>
            <person name="Garnica D."/>
            <person name="Upadhyaya N."/>
            <person name="Rathjen J."/>
            <person name="Taylor J.M."/>
            <person name="Park R.F."/>
            <person name="Dodds P.N."/>
            <person name="Hirsch C.D."/>
            <person name="Kianian S.F."/>
            <person name="Figueroa M."/>
        </authorList>
    </citation>
    <scope>NUCLEOTIDE SEQUENCE [LARGE SCALE GENOMIC DNA]</scope>
    <source>
        <strain evidence="1">12SD80</strain>
    </source>
</reference>
<evidence type="ECO:0000313" key="1">
    <source>
        <dbReference type="EMBL" id="PLW33842.1"/>
    </source>
</evidence>
<dbReference type="AlphaFoldDB" id="A0A2N5U7X3"/>
<name>A0A2N5U7X3_9BASI</name>
<dbReference type="EMBL" id="PGCI01000211">
    <property type="protein sequence ID" value="PLW33842.1"/>
    <property type="molecule type" value="Genomic_DNA"/>
</dbReference>
<sequence>MASMRGYLTPKCTRSSMTTFISLQDCYGALSRLPFNASDVITLSHPASQSANTCSITVSRVIEKNADSSDQDSLVNVYAPTLFGPVGQILTSCSNQAGTLYLWAGGQNLQLKIDTSTSS</sequence>
<protein>
    <submittedName>
        <fullName evidence="1">Uncharacterized protein</fullName>
    </submittedName>
</protein>
<accession>A0A2N5U7X3</accession>
<evidence type="ECO:0000313" key="2">
    <source>
        <dbReference type="Proteomes" id="UP000235392"/>
    </source>
</evidence>